<organism evidence="3 4">
    <name type="scientific">Fredinandcohnia quinoae</name>
    <dbReference type="NCBI Taxonomy" id="2918902"/>
    <lineage>
        <taxon>Bacteria</taxon>
        <taxon>Bacillati</taxon>
        <taxon>Bacillota</taxon>
        <taxon>Bacilli</taxon>
        <taxon>Bacillales</taxon>
        <taxon>Bacillaceae</taxon>
        <taxon>Fredinandcohnia</taxon>
    </lineage>
</organism>
<dbReference type="AlphaFoldDB" id="A0AAW5E4P4"/>
<dbReference type="RefSeq" id="WP_240257819.1">
    <property type="nucleotide sequence ID" value="NZ_JAKTTI010000062.1"/>
</dbReference>
<dbReference type="PROSITE" id="PS51819">
    <property type="entry name" value="VOC"/>
    <property type="match status" value="2"/>
</dbReference>
<dbReference type="InterPro" id="IPR029068">
    <property type="entry name" value="Glyas_Bleomycin-R_OHBP_Dase"/>
</dbReference>
<evidence type="ECO:0000259" key="2">
    <source>
        <dbReference type="PROSITE" id="PS51819"/>
    </source>
</evidence>
<sequence length="283" mass="31458">MEFHRPPHTFIGQVDIKVSNLERSLLFYQNIIGFKVLEQSENKALLTADGKTALLSIEQPEDIIPKEPRTTGLYHFAILLPTRADLGRILLHFIQNDIPLGASDHLVSEALYLNDPDGNGIEVYADRDSSTWEWQNNEVTMTTETLDGQSVIEEGRGEAWTGLPTNTLMGHIHLHVSELSRTEEFYTKALGFDVVTRYGGQALFISTGGYHHHIGLNTWNGIGAPAPSENSVGLKWFSLVLPNEEARKTTIDKLKSMGVWVQEDGGEILTKDPSGNKIKLVIA</sequence>
<dbReference type="Proteomes" id="UP001431131">
    <property type="component" value="Unassembled WGS sequence"/>
</dbReference>
<keyword evidence="4" id="KW-1185">Reference proteome</keyword>
<name>A0AAW5E4P4_9BACI</name>
<evidence type="ECO:0000313" key="4">
    <source>
        <dbReference type="Proteomes" id="UP001431131"/>
    </source>
</evidence>
<dbReference type="EMBL" id="JAKTTI010000062">
    <property type="protein sequence ID" value="MCH1627901.1"/>
    <property type="molecule type" value="Genomic_DNA"/>
</dbReference>
<dbReference type="PANTHER" id="PTHR43279">
    <property type="entry name" value="CATECHOL-2,3-DIOXYGENASE"/>
    <property type="match status" value="1"/>
</dbReference>
<protein>
    <submittedName>
        <fullName evidence="3">VOC family protein</fullName>
    </submittedName>
</protein>
<accession>A0AAW5E4P4</accession>
<keyword evidence="1" id="KW-0479">Metal-binding</keyword>
<dbReference type="SUPFAM" id="SSF54593">
    <property type="entry name" value="Glyoxalase/Bleomycin resistance protein/Dihydroxybiphenyl dioxygenase"/>
    <property type="match status" value="2"/>
</dbReference>
<comment type="caution">
    <text evidence="3">The sequence shown here is derived from an EMBL/GenBank/DDBJ whole genome shotgun (WGS) entry which is preliminary data.</text>
</comment>
<evidence type="ECO:0000256" key="1">
    <source>
        <dbReference type="ARBA" id="ARBA00022723"/>
    </source>
</evidence>
<dbReference type="GO" id="GO:0004462">
    <property type="term" value="F:lactoylglutathione lyase activity"/>
    <property type="evidence" value="ECO:0007669"/>
    <property type="project" value="InterPro"/>
</dbReference>
<dbReference type="GO" id="GO:0046872">
    <property type="term" value="F:metal ion binding"/>
    <property type="evidence" value="ECO:0007669"/>
    <property type="project" value="UniProtKB-KW"/>
</dbReference>
<dbReference type="CDD" id="cd16359">
    <property type="entry name" value="VOC_BsCatE_like_C"/>
    <property type="match status" value="1"/>
</dbReference>
<dbReference type="PANTHER" id="PTHR43279:SF1">
    <property type="entry name" value="CATECHOL-2,3-DIOXYGENASE"/>
    <property type="match status" value="1"/>
</dbReference>
<dbReference type="CDD" id="cd07255">
    <property type="entry name" value="VOC_BsCatE_like_N"/>
    <property type="match status" value="1"/>
</dbReference>
<dbReference type="Gene3D" id="3.10.180.10">
    <property type="entry name" value="2,3-Dihydroxybiphenyl 1,2-Dioxygenase, domain 1"/>
    <property type="match status" value="2"/>
</dbReference>
<feature type="domain" description="VOC" evidence="2">
    <location>
        <begin position="10"/>
        <end position="126"/>
    </location>
</feature>
<dbReference type="InterPro" id="IPR004360">
    <property type="entry name" value="Glyas_Fos-R_dOase_dom"/>
</dbReference>
<dbReference type="InterPro" id="IPR018146">
    <property type="entry name" value="Glyoxalase_1_CS"/>
</dbReference>
<dbReference type="InterPro" id="IPR037523">
    <property type="entry name" value="VOC_core"/>
</dbReference>
<evidence type="ECO:0000313" key="3">
    <source>
        <dbReference type="EMBL" id="MCH1627901.1"/>
    </source>
</evidence>
<feature type="domain" description="VOC" evidence="2">
    <location>
        <begin position="168"/>
        <end position="283"/>
    </location>
</feature>
<gene>
    <name evidence="3" type="ORF">MJG50_21435</name>
</gene>
<reference evidence="3" key="1">
    <citation type="submission" date="2022-02" db="EMBL/GenBank/DDBJ databases">
        <title>Fredinandcohnia quinoae sp. nov. isolated from Chenopodium quinoa seeds.</title>
        <authorList>
            <person name="Saati-Santamaria Z."/>
            <person name="Flores-Felix J.D."/>
            <person name="Igual J.M."/>
            <person name="Velazquez E."/>
            <person name="Garcia-Fraile P."/>
            <person name="Martinez-Molina E."/>
        </authorList>
    </citation>
    <scope>NUCLEOTIDE SEQUENCE</scope>
    <source>
        <strain evidence="3">SECRCQ15</strain>
    </source>
</reference>
<dbReference type="Pfam" id="PF00903">
    <property type="entry name" value="Glyoxalase"/>
    <property type="match status" value="2"/>
</dbReference>
<proteinExistence type="predicted"/>
<dbReference type="PROSITE" id="PS00934">
    <property type="entry name" value="GLYOXALASE_I_1"/>
    <property type="match status" value="1"/>
</dbReference>